<organism evidence="4 5">
    <name type="scientific">Brumimicrobium aurantiacum</name>
    <dbReference type="NCBI Taxonomy" id="1737063"/>
    <lineage>
        <taxon>Bacteria</taxon>
        <taxon>Pseudomonadati</taxon>
        <taxon>Bacteroidota</taxon>
        <taxon>Flavobacteriia</taxon>
        <taxon>Flavobacteriales</taxon>
        <taxon>Crocinitomicaceae</taxon>
        <taxon>Brumimicrobium</taxon>
    </lineage>
</organism>
<dbReference type="AlphaFoldDB" id="A0A3E1F1B5"/>
<sequence>MKVNHLNHQVALTRLEGVGARKAKVLLAYLGSESKLFEDKINLRTAIPGFAKERFRKLNRAKALNEAKSIVDYVEKHNIDSTFFTHKDYPRRLKECSDGPILLYHQGNFDFNPPKTIAIVGTRNMTSYGKQLINELIAAIAPYNVQVVSGLAYGVDGYTHEKCLEHGIPTIGVLGHGLDRVYPSAHKNIARKMIETKGCGLLTEFPHNTKPDRENFPQRNRIVAGMTDATIVIESGAKGGSLITAYIANGYSRDVFAFPGNVDRPFSKGCNRLISESKAHLITNGKDLIRLMDWKVEDKEAVVQTDLFEGLNGDEKSVVKTIKEFEKISLDVLSVRLKKPVNFLSSLLLGLELRGVVMTLPGKKYTLSRLC</sequence>
<evidence type="ECO:0000313" key="4">
    <source>
        <dbReference type="EMBL" id="RFC55600.1"/>
    </source>
</evidence>
<dbReference type="Pfam" id="PF02481">
    <property type="entry name" value="DNA_processg_A"/>
    <property type="match status" value="1"/>
</dbReference>
<feature type="domain" description="DprA winged helix" evidence="3">
    <location>
        <begin position="311"/>
        <end position="363"/>
    </location>
</feature>
<dbReference type="GO" id="GO:0009294">
    <property type="term" value="P:DNA-mediated transformation"/>
    <property type="evidence" value="ECO:0007669"/>
    <property type="project" value="InterPro"/>
</dbReference>
<comment type="caution">
    <text evidence="4">The sequence shown here is derived from an EMBL/GenBank/DDBJ whole genome shotgun (WGS) entry which is preliminary data.</text>
</comment>
<dbReference type="RefSeq" id="WP_116879435.1">
    <property type="nucleotide sequence ID" value="NZ_QURB01000001.1"/>
</dbReference>
<dbReference type="SUPFAM" id="SSF102405">
    <property type="entry name" value="MCP/YpsA-like"/>
    <property type="match status" value="1"/>
</dbReference>
<dbReference type="PANTHER" id="PTHR43022:SF1">
    <property type="entry name" value="PROTEIN SMF"/>
    <property type="match status" value="1"/>
</dbReference>
<dbReference type="PANTHER" id="PTHR43022">
    <property type="entry name" value="PROTEIN SMF"/>
    <property type="match status" value="1"/>
</dbReference>
<dbReference type="Gene3D" id="3.40.50.450">
    <property type="match status" value="1"/>
</dbReference>
<evidence type="ECO:0000256" key="1">
    <source>
        <dbReference type="ARBA" id="ARBA00006525"/>
    </source>
</evidence>
<evidence type="ECO:0000259" key="2">
    <source>
        <dbReference type="Pfam" id="PF02481"/>
    </source>
</evidence>
<dbReference type="Pfam" id="PF17782">
    <property type="entry name" value="WHD_DprA"/>
    <property type="match status" value="1"/>
</dbReference>
<dbReference type="InterPro" id="IPR057666">
    <property type="entry name" value="DrpA_SLOG"/>
</dbReference>
<evidence type="ECO:0000313" key="5">
    <source>
        <dbReference type="Proteomes" id="UP000257127"/>
    </source>
</evidence>
<dbReference type="InterPro" id="IPR041614">
    <property type="entry name" value="DprA_WH"/>
</dbReference>
<dbReference type="NCBIfam" id="TIGR00732">
    <property type="entry name" value="dprA"/>
    <property type="match status" value="1"/>
</dbReference>
<gene>
    <name evidence="4" type="primary">dprA</name>
    <name evidence="4" type="ORF">DXU93_01320</name>
</gene>
<dbReference type="InterPro" id="IPR003488">
    <property type="entry name" value="DprA"/>
</dbReference>
<reference evidence="4 5" key="1">
    <citation type="submission" date="2018-08" db="EMBL/GenBank/DDBJ databases">
        <title>The draft genome squence of Brumimicrobium sp. N62.</title>
        <authorList>
            <person name="Du Z.-J."/>
            <person name="Luo H.-R."/>
        </authorList>
    </citation>
    <scope>NUCLEOTIDE SEQUENCE [LARGE SCALE GENOMIC DNA]</scope>
    <source>
        <strain evidence="4 5">N62</strain>
    </source>
</reference>
<dbReference type="Proteomes" id="UP000257127">
    <property type="component" value="Unassembled WGS sequence"/>
</dbReference>
<protein>
    <submittedName>
        <fullName evidence="4">DNA-protecting protein DprA</fullName>
    </submittedName>
</protein>
<dbReference type="OrthoDB" id="9785707at2"/>
<keyword evidence="5" id="KW-1185">Reference proteome</keyword>
<name>A0A3E1F1B5_9FLAO</name>
<dbReference type="EMBL" id="QURB01000001">
    <property type="protein sequence ID" value="RFC55600.1"/>
    <property type="molecule type" value="Genomic_DNA"/>
</dbReference>
<evidence type="ECO:0000259" key="3">
    <source>
        <dbReference type="Pfam" id="PF17782"/>
    </source>
</evidence>
<accession>A0A3E1F1B5</accession>
<comment type="similarity">
    <text evidence="1">Belongs to the DprA/Smf family.</text>
</comment>
<feature type="domain" description="Smf/DprA SLOG" evidence="2">
    <location>
        <begin position="83"/>
        <end position="291"/>
    </location>
</feature>
<proteinExistence type="inferred from homology"/>